<proteinExistence type="predicted"/>
<dbReference type="EMBL" id="CM004393">
    <property type="protein sequence ID" value="OAY45599.1"/>
    <property type="molecule type" value="Genomic_DNA"/>
</dbReference>
<organism evidence="2">
    <name type="scientific">Manihot esculenta</name>
    <name type="common">Cassava</name>
    <name type="synonym">Jatropha manihot</name>
    <dbReference type="NCBI Taxonomy" id="3983"/>
    <lineage>
        <taxon>Eukaryota</taxon>
        <taxon>Viridiplantae</taxon>
        <taxon>Streptophyta</taxon>
        <taxon>Embryophyta</taxon>
        <taxon>Tracheophyta</taxon>
        <taxon>Spermatophyta</taxon>
        <taxon>Magnoliopsida</taxon>
        <taxon>eudicotyledons</taxon>
        <taxon>Gunneridae</taxon>
        <taxon>Pentapetalae</taxon>
        <taxon>rosids</taxon>
        <taxon>fabids</taxon>
        <taxon>Malpighiales</taxon>
        <taxon>Euphorbiaceae</taxon>
        <taxon>Crotonoideae</taxon>
        <taxon>Manihoteae</taxon>
        <taxon>Manihot</taxon>
    </lineage>
</organism>
<protein>
    <submittedName>
        <fullName evidence="2">Uncharacterized protein</fullName>
    </submittedName>
</protein>
<reference evidence="2" key="1">
    <citation type="submission" date="2016-02" db="EMBL/GenBank/DDBJ databases">
        <title>WGS assembly of Manihot esculenta.</title>
        <authorList>
            <person name="Bredeson J.V."/>
            <person name="Prochnik S.E."/>
            <person name="Lyons J.B."/>
            <person name="Schmutz J."/>
            <person name="Grimwood J."/>
            <person name="Vrebalov J."/>
            <person name="Bart R.S."/>
            <person name="Amuge T."/>
            <person name="Ferguson M.E."/>
            <person name="Green R."/>
            <person name="Putnam N."/>
            <person name="Stites J."/>
            <person name="Rounsley S."/>
            <person name="Rokhsar D.S."/>
        </authorList>
    </citation>
    <scope>NUCLEOTIDE SEQUENCE [LARGE SCALE GENOMIC DNA]</scope>
    <source>
        <tissue evidence="2">Leaf</tissue>
    </source>
</reference>
<feature type="region of interest" description="Disordered" evidence="1">
    <location>
        <begin position="38"/>
        <end position="72"/>
    </location>
</feature>
<dbReference type="AlphaFoldDB" id="A0A2C9VJH3"/>
<feature type="compositionally biased region" description="Polar residues" evidence="1">
    <location>
        <begin position="62"/>
        <end position="72"/>
    </location>
</feature>
<sequence length="72" mass="7969">MPFKSGVRYLKIGKPKFSSIITCKNPFLTCELPEVRCRREPTGCEPPAGTENRGTESGEGKSANNPEQGRRE</sequence>
<evidence type="ECO:0000313" key="2">
    <source>
        <dbReference type="EMBL" id="OAY45599.1"/>
    </source>
</evidence>
<evidence type="ECO:0000256" key="1">
    <source>
        <dbReference type="SAM" id="MobiDB-lite"/>
    </source>
</evidence>
<name>A0A2C9VJH3_MANES</name>
<accession>A0A2C9VJH3</accession>
<gene>
    <name evidence="2" type="ORF">MANES_07G075200</name>
</gene>